<dbReference type="Gene3D" id="2.60.120.1440">
    <property type="match status" value="1"/>
</dbReference>
<feature type="domain" description="Protein FecR C-terminal" evidence="2">
    <location>
        <begin position="315"/>
        <end position="381"/>
    </location>
</feature>
<dbReference type="Pfam" id="PF16344">
    <property type="entry name" value="FecR_C"/>
    <property type="match status" value="1"/>
</dbReference>
<dbReference type="EMBL" id="FSRA01000001">
    <property type="protein sequence ID" value="SIN71641.1"/>
    <property type="molecule type" value="Genomic_DNA"/>
</dbReference>
<dbReference type="InterPro" id="IPR032508">
    <property type="entry name" value="FecR_C"/>
</dbReference>
<reference evidence="3 4" key="1">
    <citation type="submission" date="2016-11" db="EMBL/GenBank/DDBJ databases">
        <authorList>
            <person name="Jaros S."/>
            <person name="Januszkiewicz K."/>
            <person name="Wedrychowicz H."/>
        </authorList>
    </citation>
    <scope>NUCLEOTIDE SEQUENCE [LARGE SCALE GENOMIC DNA]</scope>
    <source>
        <strain evidence="3 4">DSM 24787</strain>
    </source>
</reference>
<dbReference type="PANTHER" id="PTHR30273">
    <property type="entry name" value="PERIPLASMIC SIGNAL SENSOR AND SIGMA FACTOR ACTIVATOR FECR-RELATED"/>
    <property type="match status" value="1"/>
</dbReference>
<evidence type="ECO:0000259" key="2">
    <source>
        <dbReference type="Pfam" id="PF16344"/>
    </source>
</evidence>
<gene>
    <name evidence="3" type="ORF">SAMN04488055_0884</name>
</gene>
<dbReference type="GO" id="GO:0016989">
    <property type="term" value="F:sigma factor antagonist activity"/>
    <property type="evidence" value="ECO:0007669"/>
    <property type="project" value="TreeGrafter"/>
</dbReference>
<dbReference type="Gene3D" id="3.55.50.30">
    <property type="match status" value="1"/>
</dbReference>
<dbReference type="STRING" id="536979.SAMN04488055_0884"/>
<keyword evidence="4" id="KW-1185">Reference proteome</keyword>
<dbReference type="InterPro" id="IPR006860">
    <property type="entry name" value="FecR"/>
</dbReference>
<dbReference type="RefSeq" id="WP_084185390.1">
    <property type="nucleotide sequence ID" value="NZ_FSRA01000001.1"/>
</dbReference>
<protein>
    <submittedName>
        <fullName evidence="3">Ferric-dicitrate binding protein FerR, regulates iron transport through sigma-19</fullName>
    </submittedName>
</protein>
<name>A0A1N6DLE2_9BACT</name>
<dbReference type="InterPro" id="IPR012373">
    <property type="entry name" value="Ferrdict_sens_TM"/>
</dbReference>
<evidence type="ECO:0000313" key="3">
    <source>
        <dbReference type="EMBL" id="SIN71641.1"/>
    </source>
</evidence>
<dbReference type="PIRSF" id="PIRSF018266">
    <property type="entry name" value="FecR"/>
    <property type="match status" value="1"/>
</dbReference>
<evidence type="ECO:0000313" key="4">
    <source>
        <dbReference type="Proteomes" id="UP000185003"/>
    </source>
</evidence>
<dbReference type="PANTHER" id="PTHR30273:SF2">
    <property type="entry name" value="PROTEIN FECR"/>
    <property type="match status" value="1"/>
</dbReference>
<feature type="domain" description="FecR protein" evidence="1">
    <location>
        <begin position="176"/>
        <end position="272"/>
    </location>
</feature>
<proteinExistence type="predicted"/>
<sequence length="383" mass="42564">METDEKGVLLQRASYLILRHLRDEITAPEQEELQAWIAASAENQRFFDQFKDEQQLLQKLQQLGSFDTDAAWEAFTSRHLPPAKVRTMPWKWVAAAAVVLIAGVYFWNQQKPAIEQTVVSELVNDVKPGTSKAILTLGDGSVVTLDSAGNKVIGQGIRQAGGQLEYGEQAAVSFNTLTTPKGGQFQITLADGTKIWLNAASSLRYPTAFAGGTRKVEVTGEAYFEVAKNAAMPFIVQINAQTAVEVLGTSFNINAYTNEASIKTTLIEGAVRLTVNEQSRTLSPGQQAQVNSQGEIRLVEKADLDEALAWKHEIFYFRNADLQAVMRQLERWYDVEISYSGKIPPRRFQGEIQRNLNLSDVLEGLKNTEINFSIEGRKIIVKP</sequence>
<evidence type="ECO:0000259" key="1">
    <source>
        <dbReference type="Pfam" id="PF04773"/>
    </source>
</evidence>
<dbReference type="Pfam" id="PF04773">
    <property type="entry name" value="FecR"/>
    <property type="match status" value="1"/>
</dbReference>
<dbReference type="Proteomes" id="UP000185003">
    <property type="component" value="Unassembled WGS sequence"/>
</dbReference>
<dbReference type="AlphaFoldDB" id="A0A1N6DLE2"/>
<accession>A0A1N6DLE2</accession>
<organism evidence="3 4">
    <name type="scientific">Chitinophaga niabensis</name>
    <dbReference type="NCBI Taxonomy" id="536979"/>
    <lineage>
        <taxon>Bacteria</taxon>
        <taxon>Pseudomonadati</taxon>
        <taxon>Bacteroidota</taxon>
        <taxon>Chitinophagia</taxon>
        <taxon>Chitinophagales</taxon>
        <taxon>Chitinophagaceae</taxon>
        <taxon>Chitinophaga</taxon>
    </lineage>
</organism>
<dbReference type="FunFam" id="2.60.120.1440:FF:000001">
    <property type="entry name" value="Putative anti-sigma factor"/>
    <property type="match status" value="1"/>
</dbReference>
<dbReference type="OrthoDB" id="1452822at2"/>